<name>X5MHE9_9HYPH</name>
<dbReference type="PANTHER" id="PTHR12469">
    <property type="entry name" value="PROTEIN EMI5 HOMOLOG, MITOCHONDRIAL"/>
    <property type="match status" value="1"/>
</dbReference>
<dbReference type="Pfam" id="PF03937">
    <property type="entry name" value="Sdh5"/>
    <property type="match status" value="1"/>
</dbReference>
<proteinExistence type="inferred from homology"/>
<dbReference type="SUPFAM" id="SSF109910">
    <property type="entry name" value="YgfY-like"/>
    <property type="match status" value="1"/>
</dbReference>
<evidence type="ECO:0000256" key="1">
    <source>
        <dbReference type="ARBA" id="ARBA00008571"/>
    </source>
</evidence>
<protein>
    <recommendedName>
        <fullName evidence="2">FAD assembly factor SdhE</fullName>
    </recommendedName>
</protein>
<keyword evidence="5" id="KW-1185">Reference proteome</keyword>
<dbReference type="STRING" id="1458461.BN1012_Phect2927"/>
<dbReference type="FunFam" id="1.10.150.250:FF:000002">
    <property type="entry name" value="Succinate dehydrogenase assembly factor 2, mitochondrial"/>
    <property type="match status" value="1"/>
</dbReference>
<dbReference type="Proteomes" id="UP000032160">
    <property type="component" value="Chromosome I"/>
</dbReference>
<dbReference type="KEGG" id="pect:BN1012_Phect2927"/>
<dbReference type="PATRIC" id="fig|1458461.3.peg.2933"/>
<dbReference type="EMBL" id="HG966617">
    <property type="protein sequence ID" value="CDO61139.1"/>
    <property type="molecule type" value="Genomic_DNA"/>
</dbReference>
<dbReference type="GO" id="GO:0006099">
    <property type="term" value="P:tricarboxylic acid cycle"/>
    <property type="evidence" value="ECO:0007669"/>
    <property type="project" value="TreeGrafter"/>
</dbReference>
<dbReference type="OrthoDB" id="9807264at2"/>
<comment type="similarity">
    <text evidence="1">Belongs to the SdhE FAD assembly factor family.</text>
</comment>
<dbReference type="HOGENOM" id="CLU_103054_1_2_5"/>
<evidence type="ECO:0000256" key="2">
    <source>
        <dbReference type="ARBA" id="ARBA00019418"/>
    </source>
</evidence>
<dbReference type="AlphaFoldDB" id="X5MHE9"/>
<evidence type="ECO:0000313" key="4">
    <source>
        <dbReference type="EMBL" id="CDO61139.1"/>
    </source>
</evidence>
<dbReference type="RefSeq" id="WP_043949018.1">
    <property type="nucleotide sequence ID" value="NZ_HG966617.1"/>
</dbReference>
<reference evidence="4 5" key="1">
    <citation type="journal article" date="2014" name="Front. Genet.">
        <title>Genome and metabolic network of "Candidatus Phaeomarinobacter ectocarpi" Ec32, a new candidate genus of Alphaproteobacteria frequently associated with brown algae.</title>
        <authorList>
            <person name="Dittami S.M."/>
            <person name="Barbeyron T."/>
            <person name="Boyen C."/>
            <person name="Cambefort J."/>
            <person name="Collet G."/>
            <person name="Delage L."/>
            <person name="Gobet A."/>
            <person name="Groisillier A."/>
            <person name="Leblanc C."/>
            <person name="Michel G."/>
            <person name="Scornet D."/>
            <person name="Siegel A."/>
            <person name="Tapia J.E."/>
            <person name="Tonon T."/>
        </authorList>
    </citation>
    <scope>NUCLEOTIDE SEQUENCE [LARGE SCALE GENOMIC DNA]</scope>
    <source>
        <strain evidence="4 5">Ec32</strain>
    </source>
</reference>
<keyword evidence="3" id="KW-0143">Chaperone</keyword>
<dbReference type="Gene3D" id="1.10.150.250">
    <property type="entry name" value="Flavinator of succinate dehydrogenase"/>
    <property type="match status" value="1"/>
</dbReference>
<dbReference type="PANTHER" id="PTHR12469:SF2">
    <property type="entry name" value="SUCCINATE DEHYDROGENASE ASSEMBLY FACTOR 2, MITOCHONDRIAL"/>
    <property type="match status" value="1"/>
</dbReference>
<dbReference type="InterPro" id="IPR005631">
    <property type="entry name" value="SDH"/>
</dbReference>
<dbReference type="InterPro" id="IPR036714">
    <property type="entry name" value="SDH_sf"/>
</dbReference>
<sequence>MTDNTPSYESSTLDDDARRRRIKFRAWHRGIKENDLILGTFADAYVEDLTTDDLTDFEQLMEAPDQDVYGWISNTKPVPDNYKTNLMTRLQSHIVPARTRLER</sequence>
<gene>
    <name evidence="4" type="ORF">BN1012_Phect2927</name>
</gene>
<evidence type="ECO:0000313" key="5">
    <source>
        <dbReference type="Proteomes" id="UP000032160"/>
    </source>
</evidence>
<accession>X5MHE9</accession>
<organism evidence="4 5">
    <name type="scientific">Candidatus Phaeomarinibacter ectocarpi</name>
    <dbReference type="NCBI Taxonomy" id="1458461"/>
    <lineage>
        <taxon>Bacteria</taxon>
        <taxon>Pseudomonadati</taxon>
        <taxon>Pseudomonadota</taxon>
        <taxon>Alphaproteobacteria</taxon>
        <taxon>Hyphomicrobiales</taxon>
        <taxon>Parvibaculaceae</taxon>
        <taxon>Candidatus Phaeomarinibacter</taxon>
    </lineage>
</organism>
<evidence type="ECO:0000256" key="3">
    <source>
        <dbReference type="ARBA" id="ARBA00023186"/>
    </source>
</evidence>